<protein>
    <recommendedName>
        <fullName evidence="1">PKD domain-containing protein</fullName>
    </recommendedName>
</protein>
<evidence type="ECO:0000313" key="2">
    <source>
        <dbReference type="EMBL" id="AEE49230.1"/>
    </source>
</evidence>
<evidence type="ECO:0000313" key="3">
    <source>
        <dbReference type="Proteomes" id="UP000008461"/>
    </source>
</evidence>
<dbReference type="Gene3D" id="2.60.40.10">
    <property type="entry name" value="Immunoglobulins"/>
    <property type="match status" value="1"/>
</dbReference>
<gene>
    <name evidence="2" type="ordered locus">Halhy_1335</name>
</gene>
<reference key="2">
    <citation type="submission" date="2011-04" db="EMBL/GenBank/DDBJ databases">
        <title>Complete sequence of chromosome of Haliscomenobacter hydrossis DSM 1100.</title>
        <authorList>
            <consortium name="US DOE Joint Genome Institute (JGI-PGF)"/>
            <person name="Lucas S."/>
            <person name="Han J."/>
            <person name="Lapidus A."/>
            <person name="Bruce D."/>
            <person name="Goodwin L."/>
            <person name="Pitluck S."/>
            <person name="Peters L."/>
            <person name="Kyrpides N."/>
            <person name="Mavromatis K."/>
            <person name="Ivanova N."/>
            <person name="Ovchinnikova G."/>
            <person name="Pagani I."/>
            <person name="Daligault H."/>
            <person name="Detter J.C."/>
            <person name="Han C."/>
            <person name="Land M."/>
            <person name="Hauser L."/>
            <person name="Markowitz V."/>
            <person name="Cheng J.-F."/>
            <person name="Hugenholtz P."/>
            <person name="Woyke T."/>
            <person name="Wu D."/>
            <person name="Verbarg S."/>
            <person name="Frueling A."/>
            <person name="Brambilla E."/>
            <person name="Klenk H.-P."/>
            <person name="Eisen J.A."/>
        </authorList>
    </citation>
    <scope>NUCLEOTIDE SEQUENCE</scope>
    <source>
        <strain>DSM 1100</strain>
    </source>
</reference>
<keyword evidence="3" id="KW-1185">Reference proteome</keyword>
<proteinExistence type="predicted"/>
<dbReference type="STRING" id="760192.Halhy_1335"/>
<evidence type="ECO:0000259" key="1">
    <source>
        <dbReference type="PROSITE" id="PS50093"/>
    </source>
</evidence>
<organism evidence="2 3">
    <name type="scientific">Haliscomenobacter hydrossis (strain ATCC 27775 / DSM 1100 / LMG 10767 / O)</name>
    <dbReference type="NCBI Taxonomy" id="760192"/>
    <lineage>
        <taxon>Bacteria</taxon>
        <taxon>Pseudomonadati</taxon>
        <taxon>Bacteroidota</taxon>
        <taxon>Saprospiria</taxon>
        <taxon>Saprospirales</taxon>
        <taxon>Haliscomenobacteraceae</taxon>
        <taxon>Haliscomenobacter</taxon>
    </lineage>
</organism>
<dbReference type="eggNOG" id="COG3291">
    <property type="taxonomic scope" value="Bacteria"/>
</dbReference>
<dbReference type="Proteomes" id="UP000008461">
    <property type="component" value="Chromosome"/>
</dbReference>
<name>F4KV64_HALH1</name>
<dbReference type="SUPFAM" id="SSF49299">
    <property type="entry name" value="PKD domain"/>
    <property type="match status" value="1"/>
</dbReference>
<dbReference type="PROSITE" id="PS50093">
    <property type="entry name" value="PKD"/>
    <property type="match status" value="1"/>
</dbReference>
<accession>F4KV64</accession>
<dbReference type="KEGG" id="hhy:Halhy_1335"/>
<dbReference type="EMBL" id="CP002691">
    <property type="protein sequence ID" value="AEE49230.1"/>
    <property type="molecule type" value="Genomic_DNA"/>
</dbReference>
<feature type="domain" description="PKD" evidence="1">
    <location>
        <begin position="54"/>
        <end position="91"/>
    </location>
</feature>
<dbReference type="InterPro" id="IPR035986">
    <property type="entry name" value="PKD_dom_sf"/>
</dbReference>
<sequence>MKTVLLSLLVLPFYLFGGEPLTILHQNGVFYLNREPLIQKAAGLPSDKKAYWKYHWEFGDNQYYLPQAGRGERVKHYYAKPGDYSVKVYLTPYYSNRRDTLIQRTFRISVGSPVTTESILNNGKLVDIKTNVDDELIPGANIRLILHFKVPKNGPGLSHGRLMIGFNDPGELHHAGLKFLPLAMDGKGDLSPVNTSILPDSNSWKYREYLGHGKRVVYGFSSLQGGEERRVFLTIRASHDLLKAMEKLKSKRAVKTSINAIWVPSNEKFNPITMKAAYTLTILPVHDPNRIRVDLREATFFPKGQPELEYTVQFENNAEGIVRKMEISIPWDRTLISGKVKMIKMDPEVMVCSSEHDHDKFPTGCLEVDSSSANHGGQMRFIFHNIYLSGTKTEDTKNKYAKGKIVFTVPRNNQRKDQTDLQATIKFIGGNTEKTNHARTDWRYKTLGLKFGYNVNPALKGFSNAADLQNSFPLGLWYQNMPLKSGLGIALEAQYLPLQFEGYSIQRLDQSRAFTEGAVMATRDFLELKNLDLNVFLKYQIGGVFSVGVNAGIVMPVVGQGRTSSIVYNFNEVIKRYNVDIDDILNFDPADVYADFKEDGTGKPTTFNSLQRFGWTQKAVDENWMGQSTDSSRPLGFSGGIALEAGLGGDIMAGYRQQFRYLPASYYNQCMNVMSAEVYLKIRMARFR</sequence>
<dbReference type="RefSeq" id="WP_013763784.1">
    <property type="nucleotide sequence ID" value="NC_015510.1"/>
</dbReference>
<reference evidence="2 3" key="1">
    <citation type="journal article" date="2011" name="Stand. Genomic Sci.">
        <title>Complete genome sequence of Haliscomenobacter hydrossis type strain (O).</title>
        <authorList>
            <consortium name="US DOE Joint Genome Institute (JGI-PGF)"/>
            <person name="Daligault H."/>
            <person name="Lapidus A."/>
            <person name="Zeytun A."/>
            <person name="Nolan M."/>
            <person name="Lucas S."/>
            <person name="Del Rio T.G."/>
            <person name="Tice H."/>
            <person name="Cheng J.F."/>
            <person name="Tapia R."/>
            <person name="Han C."/>
            <person name="Goodwin L."/>
            <person name="Pitluck S."/>
            <person name="Liolios K."/>
            <person name="Pagani I."/>
            <person name="Ivanova N."/>
            <person name="Huntemann M."/>
            <person name="Mavromatis K."/>
            <person name="Mikhailova N."/>
            <person name="Pati A."/>
            <person name="Chen A."/>
            <person name="Palaniappan K."/>
            <person name="Land M."/>
            <person name="Hauser L."/>
            <person name="Brambilla E.M."/>
            <person name="Rohde M."/>
            <person name="Verbarg S."/>
            <person name="Goker M."/>
            <person name="Bristow J."/>
            <person name="Eisen J.A."/>
            <person name="Markowitz V."/>
            <person name="Hugenholtz P."/>
            <person name="Kyrpides N.C."/>
            <person name="Klenk H.P."/>
            <person name="Woyke T."/>
        </authorList>
    </citation>
    <scope>NUCLEOTIDE SEQUENCE [LARGE SCALE GENOMIC DNA]</scope>
    <source>
        <strain evidence="3">ATCC 27775 / DSM 1100 / LMG 10767 / O</strain>
    </source>
</reference>
<dbReference type="CDD" id="cd00146">
    <property type="entry name" value="PKD"/>
    <property type="match status" value="1"/>
</dbReference>
<dbReference type="HOGENOM" id="CLU_420224_0_0_10"/>
<dbReference type="InterPro" id="IPR000601">
    <property type="entry name" value="PKD_dom"/>
</dbReference>
<dbReference type="Pfam" id="PF18911">
    <property type="entry name" value="PKD_4"/>
    <property type="match status" value="1"/>
</dbReference>
<dbReference type="InterPro" id="IPR013783">
    <property type="entry name" value="Ig-like_fold"/>
</dbReference>
<dbReference type="AlphaFoldDB" id="F4KV64"/>